<gene>
    <name evidence="2" type="ORF">Csa_5G601460</name>
</gene>
<feature type="region of interest" description="Disordered" evidence="1">
    <location>
        <begin position="1"/>
        <end position="31"/>
    </location>
</feature>
<reference evidence="2 3" key="1">
    <citation type="journal article" date="2009" name="Nat. Genet.">
        <title>The genome of the cucumber, Cucumis sativus L.</title>
        <authorList>
            <person name="Huang S."/>
            <person name="Li R."/>
            <person name="Zhang Z."/>
            <person name="Li L."/>
            <person name="Gu X."/>
            <person name="Fan W."/>
            <person name="Lucas W.J."/>
            <person name="Wang X."/>
            <person name="Xie B."/>
            <person name="Ni P."/>
            <person name="Ren Y."/>
            <person name="Zhu H."/>
            <person name="Li J."/>
            <person name="Lin K."/>
            <person name="Jin W."/>
            <person name="Fei Z."/>
            <person name="Li G."/>
            <person name="Staub J."/>
            <person name="Kilian A."/>
            <person name="van der Vossen E.A."/>
            <person name="Wu Y."/>
            <person name="Guo J."/>
            <person name="He J."/>
            <person name="Jia Z."/>
            <person name="Ren Y."/>
            <person name="Tian G."/>
            <person name="Lu Y."/>
            <person name="Ruan J."/>
            <person name="Qian W."/>
            <person name="Wang M."/>
            <person name="Huang Q."/>
            <person name="Li B."/>
            <person name="Xuan Z."/>
            <person name="Cao J."/>
            <person name="Asan"/>
            <person name="Wu Z."/>
            <person name="Zhang J."/>
            <person name="Cai Q."/>
            <person name="Bai Y."/>
            <person name="Zhao B."/>
            <person name="Han Y."/>
            <person name="Li Y."/>
            <person name="Li X."/>
            <person name="Wang S."/>
            <person name="Shi Q."/>
            <person name="Liu S."/>
            <person name="Cho W.K."/>
            <person name="Kim J.Y."/>
            <person name="Xu Y."/>
            <person name="Heller-Uszynska K."/>
            <person name="Miao H."/>
            <person name="Cheng Z."/>
            <person name="Zhang S."/>
            <person name="Wu J."/>
            <person name="Yang Y."/>
            <person name="Kang H."/>
            <person name="Li M."/>
            <person name="Liang H."/>
            <person name="Ren X."/>
            <person name="Shi Z."/>
            <person name="Wen M."/>
            <person name="Jian M."/>
            <person name="Yang H."/>
            <person name="Zhang G."/>
            <person name="Yang Z."/>
            <person name="Chen R."/>
            <person name="Liu S."/>
            <person name="Li J."/>
            <person name="Ma L."/>
            <person name="Liu H."/>
            <person name="Zhou Y."/>
            <person name="Zhao J."/>
            <person name="Fang X."/>
            <person name="Li G."/>
            <person name="Fang L."/>
            <person name="Li Y."/>
            <person name="Liu D."/>
            <person name="Zheng H."/>
            <person name="Zhang Y."/>
            <person name="Qin N."/>
            <person name="Li Z."/>
            <person name="Yang G."/>
            <person name="Yang S."/>
            <person name="Bolund L."/>
            <person name="Kristiansen K."/>
            <person name="Zheng H."/>
            <person name="Li S."/>
            <person name="Zhang X."/>
            <person name="Yang H."/>
            <person name="Wang J."/>
            <person name="Sun R."/>
            <person name="Zhang B."/>
            <person name="Jiang S."/>
            <person name="Wang J."/>
            <person name="Du Y."/>
            <person name="Li S."/>
        </authorList>
    </citation>
    <scope>NUCLEOTIDE SEQUENCE [LARGE SCALE GENOMIC DNA]</scope>
    <source>
        <strain evidence="3">cv. 9930</strain>
    </source>
</reference>
<keyword evidence="3" id="KW-1185">Reference proteome</keyword>
<accession>A0A0A0KVL4</accession>
<dbReference type="EMBL" id="CM002926">
    <property type="protein sequence ID" value="KGN51796.1"/>
    <property type="molecule type" value="Genomic_DNA"/>
</dbReference>
<sequence length="99" mass="11224">MLRHKLKGSDSDSNLSRYEEEPQRQLPLSAKSPKLEGGIKIEMVGIRHFKKLRIKIELGQFSGMEQIIEDASVTNLPHLQWVIPISSYASCSKFTCLLP</sequence>
<dbReference type="Proteomes" id="UP000029981">
    <property type="component" value="Chromosome 5"/>
</dbReference>
<evidence type="ECO:0000256" key="1">
    <source>
        <dbReference type="SAM" id="MobiDB-lite"/>
    </source>
</evidence>
<dbReference type="AlphaFoldDB" id="A0A0A0KVL4"/>
<reference evidence="2 3" key="4">
    <citation type="journal article" date="2011" name="BMC Genomics">
        <title>RNA-Seq improves annotation of protein-coding genes in the cucumber genome.</title>
        <authorList>
            <person name="Li Z."/>
            <person name="Zhang Z."/>
            <person name="Yan P."/>
            <person name="Huang S."/>
            <person name="Fei Z."/>
            <person name="Lin K."/>
        </authorList>
    </citation>
    <scope>NUCLEOTIDE SEQUENCE [LARGE SCALE GENOMIC DNA]</scope>
    <source>
        <strain evidence="3">cv. 9930</strain>
    </source>
</reference>
<organism evidence="2 3">
    <name type="scientific">Cucumis sativus</name>
    <name type="common">Cucumber</name>
    <dbReference type="NCBI Taxonomy" id="3659"/>
    <lineage>
        <taxon>Eukaryota</taxon>
        <taxon>Viridiplantae</taxon>
        <taxon>Streptophyta</taxon>
        <taxon>Embryophyta</taxon>
        <taxon>Tracheophyta</taxon>
        <taxon>Spermatophyta</taxon>
        <taxon>Magnoliopsida</taxon>
        <taxon>eudicotyledons</taxon>
        <taxon>Gunneridae</taxon>
        <taxon>Pentapetalae</taxon>
        <taxon>rosids</taxon>
        <taxon>fabids</taxon>
        <taxon>Cucurbitales</taxon>
        <taxon>Cucurbitaceae</taxon>
        <taxon>Benincaseae</taxon>
        <taxon>Cucumis</taxon>
    </lineage>
</organism>
<dbReference type="Gramene" id="KGN51796">
    <property type="protein sequence ID" value="KGN51796"/>
    <property type="gene ID" value="Csa_5G601460"/>
</dbReference>
<reference evidence="2 3" key="2">
    <citation type="journal article" date="2009" name="PLoS ONE">
        <title>An integrated genetic and cytogenetic map of the cucumber genome.</title>
        <authorList>
            <person name="Ren Y."/>
            <person name="Zhang Z."/>
            <person name="Liu J."/>
            <person name="Staub J.E."/>
            <person name="Han Y."/>
            <person name="Cheng Z."/>
            <person name="Li X."/>
            <person name="Lu J."/>
            <person name="Miao H."/>
            <person name="Kang H."/>
            <person name="Xie B."/>
            <person name="Gu X."/>
            <person name="Wang X."/>
            <person name="Du Y."/>
            <person name="Jin W."/>
            <person name="Huang S."/>
        </authorList>
    </citation>
    <scope>NUCLEOTIDE SEQUENCE [LARGE SCALE GENOMIC DNA]</scope>
    <source>
        <strain evidence="3">cv. 9930</strain>
    </source>
</reference>
<evidence type="ECO:0000313" key="2">
    <source>
        <dbReference type="EMBL" id="KGN51796.1"/>
    </source>
</evidence>
<protein>
    <submittedName>
        <fullName evidence="2">Uncharacterized protein</fullName>
    </submittedName>
</protein>
<reference evidence="2 3" key="3">
    <citation type="journal article" date="2010" name="BMC Genomics">
        <title>Transcriptome sequencing and comparative analysis of cucumber flowers with different sex types.</title>
        <authorList>
            <person name="Guo S."/>
            <person name="Zheng Y."/>
            <person name="Joung J.G."/>
            <person name="Liu S."/>
            <person name="Zhang Z."/>
            <person name="Crasta O.R."/>
            <person name="Sobral B.W."/>
            <person name="Xu Y."/>
            <person name="Huang S."/>
            <person name="Fei Z."/>
        </authorList>
    </citation>
    <scope>NUCLEOTIDE SEQUENCE [LARGE SCALE GENOMIC DNA]</scope>
    <source>
        <strain evidence="3">cv. 9930</strain>
    </source>
</reference>
<proteinExistence type="predicted"/>
<name>A0A0A0KVL4_CUCSA</name>
<evidence type="ECO:0000313" key="3">
    <source>
        <dbReference type="Proteomes" id="UP000029981"/>
    </source>
</evidence>